<protein>
    <submittedName>
        <fullName evidence="1">Uncharacterized protein</fullName>
    </submittedName>
</protein>
<reference evidence="2" key="1">
    <citation type="submission" date="2016-06" db="EMBL/GenBank/DDBJ databases">
        <title>Parallel loss of symbiosis genes in relatives of nitrogen-fixing non-legume Parasponia.</title>
        <authorList>
            <person name="Van Velzen R."/>
            <person name="Holmer R."/>
            <person name="Bu F."/>
            <person name="Rutten L."/>
            <person name="Van Zeijl A."/>
            <person name="Liu W."/>
            <person name="Santuari L."/>
            <person name="Cao Q."/>
            <person name="Sharma T."/>
            <person name="Shen D."/>
            <person name="Roswanjaya Y."/>
            <person name="Wardhani T."/>
            <person name="Kalhor M.S."/>
            <person name="Jansen J."/>
            <person name="Van den Hoogen J."/>
            <person name="Gungor B."/>
            <person name="Hartog M."/>
            <person name="Hontelez J."/>
            <person name="Verver J."/>
            <person name="Yang W.-C."/>
            <person name="Schijlen E."/>
            <person name="Repin R."/>
            <person name="Schilthuizen M."/>
            <person name="Schranz E."/>
            <person name="Heidstra R."/>
            <person name="Miyata K."/>
            <person name="Fedorova E."/>
            <person name="Kohlen W."/>
            <person name="Bisseling T."/>
            <person name="Smit S."/>
            <person name="Geurts R."/>
        </authorList>
    </citation>
    <scope>NUCLEOTIDE SEQUENCE [LARGE SCALE GENOMIC DNA]</scope>
    <source>
        <strain evidence="2">cv. RG33-2</strain>
    </source>
</reference>
<accession>A0A2P5FZL4</accession>
<proteinExistence type="predicted"/>
<dbReference type="InParanoid" id="A0A2P5FZL4"/>
<comment type="caution">
    <text evidence="1">The sequence shown here is derived from an EMBL/GenBank/DDBJ whole genome shotgun (WGS) entry which is preliminary data.</text>
</comment>
<evidence type="ECO:0000313" key="1">
    <source>
        <dbReference type="EMBL" id="POO03199.1"/>
    </source>
</evidence>
<keyword evidence="2" id="KW-1185">Reference proteome</keyword>
<gene>
    <name evidence="1" type="ORF">TorRG33x02_012600</name>
</gene>
<dbReference type="Proteomes" id="UP000237000">
    <property type="component" value="Unassembled WGS sequence"/>
</dbReference>
<evidence type="ECO:0000313" key="2">
    <source>
        <dbReference type="Proteomes" id="UP000237000"/>
    </source>
</evidence>
<name>A0A2P5FZL4_TREOI</name>
<dbReference type="EMBL" id="JXTC01000003">
    <property type="protein sequence ID" value="POO03199.1"/>
    <property type="molecule type" value="Genomic_DNA"/>
</dbReference>
<sequence>MTNELGGHRFETPRTQKAEERYLKAAARLKSGGIVDHLENEGATSAHLDLADIESEAEEGFEEGALAVGLATERDDLRNRKLLAEGNGGGLKPIVGLESGLGRG</sequence>
<organism evidence="1 2">
    <name type="scientific">Trema orientale</name>
    <name type="common">Charcoal tree</name>
    <name type="synonym">Celtis orientalis</name>
    <dbReference type="NCBI Taxonomy" id="63057"/>
    <lineage>
        <taxon>Eukaryota</taxon>
        <taxon>Viridiplantae</taxon>
        <taxon>Streptophyta</taxon>
        <taxon>Embryophyta</taxon>
        <taxon>Tracheophyta</taxon>
        <taxon>Spermatophyta</taxon>
        <taxon>Magnoliopsida</taxon>
        <taxon>eudicotyledons</taxon>
        <taxon>Gunneridae</taxon>
        <taxon>Pentapetalae</taxon>
        <taxon>rosids</taxon>
        <taxon>fabids</taxon>
        <taxon>Rosales</taxon>
        <taxon>Cannabaceae</taxon>
        <taxon>Trema</taxon>
    </lineage>
</organism>
<dbReference type="AlphaFoldDB" id="A0A2P5FZL4"/>